<feature type="transmembrane region" description="Helical" evidence="3">
    <location>
        <begin position="25"/>
        <end position="43"/>
    </location>
</feature>
<dbReference type="EMBL" id="SMFZ01000002">
    <property type="protein sequence ID" value="TCK21485.1"/>
    <property type="molecule type" value="Genomic_DNA"/>
</dbReference>
<evidence type="ECO:0000256" key="1">
    <source>
        <dbReference type="PROSITE-ProRule" id="PRU00339"/>
    </source>
</evidence>
<dbReference type="SUPFAM" id="SSF48452">
    <property type="entry name" value="TPR-like"/>
    <property type="match status" value="1"/>
</dbReference>
<dbReference type="InterPro" id="IPR019734">
    <property type="entry name" value="TPR_rpt"/>
</dbReference>
<dbReference type="Proteomes" id="UP000295560">
    <property type="component" value="Unassembled WGS sequence"/>
</dbReference>
<feature type="region of interest" description="Disordered" evidence="2">
    <location>
        <begin position="325"/>
        <end position="346"/>
    </location>
</feature>
<dbReference type="Gene3D" id="1.25.40.10">
    <property type="entry name" value="Tetratricopeptide repeat domain"/>
    <property type="match status" value="1"/>
</dbReference>
<comment type="caution">
    <text evidence="4">The sequence shown here is derived from an EMBL/GenBank/DDBJ whole genome shotgun (WGS) entry which is preliminary data.</text>
</comment>
<evidence type="ECO:0000313" key="4">
    <source>
        <dbReference type="EMBL" id="TCK21485.1"/>
    </source>
</evidence>
<evidence type="ECO:0008006" key="6">
    <source>
        <dbReference type="Google" id="ProtNLM"/>
    </source>
</evidence>
<sequence length="868" mass="96680">MRAIDTARRRTDRNDEVDLPRPGRWALLALLLAGLAIADLVALHRQGSGLVLEIVNTTLGHNGVRLGSAALLGVGAVWAARRSLYAVMARRPGAVEVRPFTAQDADSERHADQVTALFRRELSALSLSAPTPVPGAANPHTVIQAFHTASGSATTWVEAIPGVLGWLQVTTGYEVSAELQQHSGPLGHALVVQVQAQPSGPVRRVTVRGASREDVARRAADVAGAYVLTRTGLCRRGPWSAWRGRKLNPELLRAHQDGHEYVRQRRYEEALDRFYRALELDPRNAPIRIEVCQLLEKLGNYLGALVGYVDLIRAESERVDRRLRERLADGPDPDEAPAPRRPRPSWSRRRDGLEILMIARYRLVCALVNGDRVIDEWTRVVEEPDEINTIRRRERKEFRERLSFFLEPHYQRFLGASPGGTDPSTYAALLDLRDADRRARILSRLLRYVATVEAGDLARDYAWSRGRRVPGMPISETSLDVLRVWAPLHLLMVSDGQPPLTTDGDRLRDLVGSAWPPADLRAIEARLLAALEWNPLVRSGWQDNYNVAAAFAVLLLRRPHEAGAVRSSGHTAVDADAATRAVRYLERAVSRSSPAVLAEYEEWVSAGDQDLNGLRGTRQYVEFLERTFPGRERWERRPYDLLTYLMSTHLLALLRDFARHRADTPSNPGWTEDLDDVRLLHGYSTDHADWRTRLPVIRATSDAGTAPDRAPATFPRFADDPGLHSRVRGASEADGVDVYYENLTGLRHSYWKGMAGASLRLIDATDERARAYDPPARWRDSLAETWRAVQELCAAALRNDPGAADSWKRELDRIVDERIAMLGADPPPGTGRWVPIRAGSRVSPWINVLARHTSGPPPAGRANGATST</sequence>
<keyword evidence="1" id="KW-0802">TPR repeat</keyword>
<keyword evidence="5" id="KW-1185">Reference proteome</keyword>
<feature type="repeat" description="TPR" evidence="1">
    <location>
        <begin position="251"/>
        <end position="284"/>
    </location>
</feature>
<evidence type="ECO:0000256" key="3">
    <source>
        <dbReference type="SAM" id="Phobius"/>
    </source>
</evidence>
<keyword evidence="3" id="KW-1133">Transmembrane helix</keyword>
<gene>
    <name evidence="4" type="ORF">EV378_5473</name>
</gene>
<protein>
    <recommendedName>
        <fullName evidence="6">Tetratricopeptide repeat protein</fullName>
    </recommendedName>
</protein>
<accession>A0A4R1HLT9</accession>
<reference evidence="4 5" key="1">
    <citation type="submission" date="2019-03" db="EMBL/GenBank/DDBJ databases">
        <title>Sequencing the genomes of 1000 actinobacteria strains.</title>
        <authorList>
            <person name="Klenk H.-P."/>
        </authorList>
    </citation>
    <scope>NUCLEOTIDE SEQUENCE [LARGE SCALE GENOMIC DNA]</scope>
    <source>
        <strain evidence="4 5">DSM 44969</strain>
    </source>
</reference>
<dbReference type="InterPro" id="IPR011990">
    <property type="entry name" value="TPR-like_helical_dom_sf"/>
</dbReference>
<dbReference type="OrthoDB" id="3600608at2"/>
<name>A0A4R1HLT9_PSEEN</name>
<evidence type="ECO:0000256" key="2">
    <source>
        <dbReference type="SAM" id="MobiDB-lite"/>
    </source>
</evidence>
<keyword evidence="3" id="KW-0472">Membrane</keyword>
<organism evidence="4 5">
    <name type="scientific">Pseudonocardia endophytica</name>
    <dbReference type="NCBI Taxonomy" id="401976"/>
    <lineage>
        <taxon>Bacteria</taxon>
        <taxon>Bacillati</taxon>
        <taxon>Actinomycetota</taxon>
        <taxon>Actinomycetes</taxon>
        <taxon>Pseudonocardiales</taxon>
        <taxon>Pseudonocardiaceae</taxon>
        <taxon>Pseudonocardia</taxon>
    </lineage>
</organism>
<dbReference type="PROSITE" id="PS50005">
    <property type="entry name" value="TPR"/>
    <property type="match status" value="1"/>
</dbReference>
<dbReference type="RefSeq" id="WP_132430235.1">
    <property type="nucleotide sequence ID" value="NZ_SMFZ01000002.1"/>
</dbReference>
<proteinExistence type="predicted"/>
<dbReference type="AlphaFoldDB" id="A0A4R1HLT9"/>
<keyword evidence="3" id="KW-0812">Transmembrane</keyword>
<evidence type="ECO:0000313" key="5">
    <source>
        <dbReference type="Proteomes" id="UP000295560"/>
    </source>
</evidence>